<evidence type="ECO:0000313" key="8">
    <source>
        <dbReference type="EMBL" id="AJD48054.1"/>
    </source>
</evidence>
<name>A0A0B4XII9_9GAMM</name>
<dbReference type="EC" id="3.1.2.12" evidence="5 7"/>
<keyword evidence="2 7" id="KW-0719">Serine esterase</keyword>
<evidence type="ECO:0000256" key="6">
    <source>
        <dbReference type="PIRSR" id="PIRSR614186-1"/>
    </source>
</evidence>
<protein>
    <recommendedName>
        <fullName evidence="5 7">S-formylglutathione hydrolase</fullName>
        <ecNumber evidence="5 7">3.1.2.12</ecNumber>
    </recommendedName>
</protein>
<organism evidence="8 9">
    <name type="scientific">Isoalcanivorax pacificus W11-5</name>
    <dbReference type="NCBI Taxonomy" id="391936"/>
    <lineage>
        <taxon>Bacteria</taxon>
        <taxon>Pseudomonadati</taxon>
        <taxon>Pseudomonadota</taxon>
        <taxon>Gammaproteobacteria</taxon>
        <taxon>Oceanospirillales</taxon>
        <taxon>Alcanivoracaceae</taxon>
        <taxon>Isoalcanivorax</taxon>
    </lineage>
</organism>
<evidence type="ECO:0000256" key="5">
    <source>
        <dbReference type="NCBIfam" id="TIGR02821"/>
    </source>
</evidence>
<feature type="active site" description="Charge relay system" evidence="6">
    <location>
        <position position="229"/>
    </location>
</feature>
<evidence type="ECO:0000313" key="9">
    <source>
        <dbReference type="Proteomes" id="UP000006764"/>
    </source>
</evidence>
<dbReference type="HOGENOM" id="CLU_056472_0_0_6"/>
<evidence type="ECO:0000256" key="2">
    <source>
        <dbReference type="ARBA" id="ARBA00022487"/>
    </source>
</evidence>
<dbReference type="InterPro" id="IPR014186">
    <property type="entry name" value="S-formylglutathione_hydrol"/>
</dbReference>
<gene>
    <name evidence="8" type="ORF">S7S_08190</name>
</gene>
<dbReference type="SUPFAM" id="SSF53474">
    <property type="entry name" value="alpha/beta-Hydrolases"/>
    <property type="match status" value="1"/>
</dbReference>
<dbReference type="GO" id="GO:0052689">
    <property type="term" value="F:carboxylic ester hydrolase activity"/>
    <property type="evidence" value="ECO:0007669"/>
    <property type="project" value="UniProtKB-KW"/>
</dbReference>
<dbReference type="InterPro" id="IPR029058">
    <property type="entry name" value="AB_hydrolase_fold"/>
</dbReference>
<evidence type="ECO:0000256" key="7">
    <source>
        <dbReference type="RuleBase" id="RU363068"/>
    </source>
</evidence>
<evidence type="ECO:0000256" key="3">
    <source>
        <dbReference type="ARBA" id="ARBA00022801"/>
    </source>
</evidence>
<dbReference type="STRING" id="391936.S7S_08190"/>
<accession>A0A0B4XII9</accession>
<reference evidence="8 9" key="1">
    <citation type="journal article" date="2012" name="J. Bacteriol.">
        <title>Genome sequence of an alkane-degrading bacterium, Alcanivorax pacificus type strain W11-5, isolated from deep sea sediment.</title>
        <authorList>
            <person name="Lai Q."/>
            <person name="Shao Z."/>
        </authorList>
    </citation>
    <scope>NUCLEOTIDE SEQUENCE [LARGE SCALE GENOMIC DNA]</scope>
    <source>
        <strain evidence="8 9">W11-5</strain>
    </source>
</reference>
<dbReference type="Proteomes" id="UP000006764">
    <property type="component" value="Chromosome"/>
</dbReference>
<dbReference type="PANTHER" id="PTHR10061:SF1">
    <property type="entry name" value="S-FORMYLGLUTATHIONE HYDROLASE YEIG"/>
    <property type="match status" value="1"/>
</dbReference>
<comment type="similarity">
    <text evidence="1 7">Belongs to the esterase D family.</text>
</comment>
<dbReference type="EMBL" id="CP004387">
    <property type="protein sequence ID" value="AJD48054.1"/>
    <property type="molecule type" value="Genomic_DNA"/>
</dbReference>
<dbReference type="Gene3D" id="3.40.50.1820">
    <property type="entry name" value="alpha/beta hydrolase"/>
    <property type="match status" value="1"/>
</dbReference>
<dbReference type="Pfam" id="PF00756">
    <property type="entry name" value="Esterase"/>
    <property type="match status" value="1"/>
</dbReference>
<comment type="catalytic activity">
    <reaction evidence="4 7">
        <text>S-formylglutathione + H2O = formate + glutathione + H(+)</text>
        <dbReference type="Rhea" id="RHEA:14961"/>
        <dbReference type="ChEBI" id="CHEBI:15377"/>
        <dbReference type="ChEBI" id="CHEBI:15378"/>
        <dbReference type="ChEBI" id="CHEBI:15740"/>
        <dbReference type="ChEBI" id="CHEBI:57688"/>
        <dbReference type="ChEBI" id="CHEBI:57925"/>
        <dbReference type="EC" id="3.1.2.12"/>
    </reaction>
</comment>
<feature type="active site" description="Charge relay system" evidence="6">
    <location>
        <position position="153"/>
    </location>
</feature>
<comment type="function">
    <text evidence="7">Serine hydrolase involved in the detoxification of formaldehyde.</text>
</comment>
<dbReference type="PANTHER" id="PTHR10061">
    <property type="entry name" value="S-FORMYLGLUTATHIONE HYDROLASE"/>
    <property type="match status" value="1"/>
</dbReference>
<dbReference type="OrthoDB" id="9782200at2"/>
<evidence type="ECO:0000256" key="4">
    <source>
        <dbReference type="ARBA" id="ARBA00047590"/>
    </source>
</evidence>
<dbReference type="RefSeq" id="WP_008735920.1">
    <property type="nucleotide sequence ID" value="NZ_CP004387.1"/>
</dbReference>
<dbReference type="NCBIfam" id="TIGR02821">
    <property type="entry name" value="fghA_ester_D"/>
    <property type="match status" value="1"/>
</dbReference>
<keyword evidence="9" id="KW-1185">Reference proteome</keyword>
<dbReference type="GO" id="GO:0018738">
    <property type="term" value="F:S-formylglutathione hydrolase activity"/>
    <property type="evidence" value="ECO:0007669"/>
    <property type="project" value="UniProtKB-UniRule"/>
</dbReference>
<dbReference type="InterPro" id="IPR000801">
    <property type="entry name" value="Esterase-like"/>
</dbReference>
<dbReference type="FunFam" id="3.40.50.1820:FF:000002">
    <property type="entry name" value="S-formylglutathione hydrolase"/>
    <property type="match status" value="1"/>
</dbReference>
<feature type="active site" description="Charge relay system" evidence="6">
    <location>
        <position position="262"/>
    </location>
</feature>
<evidence type="ECO:0000256" key="1">
    <source>
        <dbReference type="ARBA" id="ARBA00005622"/>
    </source>
</evidence>
<dbReference type="GO" id="GO:0005829">
    <property type="term" value="C:cytosol"/>
    <property type="evidence" value="ECO:0007669"/>
    <property type="project" value="TreeGrafter"/>
</dbReference>
<proteinExistence type="inferred from homology"/>
<sequence length="291" mass="32392">MHSDQTSLELLSQHHCFGGWQKRYRHRSEVLNCEMIFAIYLPPQAEKGTVPVLWWLSGLTCTDENFVTKAGAQRLAARLGMAIVCPDTSPRGTDLPGEHDSYDFGSGAGFYVNATEAPWASHYRMYDYVTTELPALTRAHFPVNGREAISGHSMGGHGALVCALKQPGRYDAVSAFAPIVNPMDCPWGIKALSGYLGEDRSGWQAWDACALVASGISTQPLFVDQGLADNFLTEQLRPERLEQVCHEHGHTLHLRRHADYDHSYFFIASFINDHLRYHARHLGLTPEPADA</sequence>
<keyword evidence="3 7" id="KW-0378">Hydrolase</keyword>
<dbReference type="KEGG" id="apac:S7S_08190"/>
<dbReference type="GO" id="GO:0046294">
    <property type="term" value="P:formaldehyde catabolic process"/>
    <property type="evidence" value="ECO:0007669"/>
    <property type="project" value="InterPro"/>
</dbReference>
<dbReference type="AlphaFoldDB" id="A0A0B4XII9"/>